<keyword evidence="8" id="KW-0040">ANK repeat</keyword>
<evidence type="ECO:0000256" key="6">
    <source>
        <dbReference type="ARBA" id="ARBA00022679"/>
    </source>
</evidence>
<name>A0A8J6H9K8_TENMO</name>
<reference evidence="13" key="2">
    <citation type="submission" date="2021-08" db="EMBL/GenBank/DDBJ databases">
        <authorList>
            <person name="Eriksson T."/>
        </authorList>
    </citation>
    <scope>NUCLEOTIDE SEQUENCE</scope>
    <source>
        <strain evidence="13">Stoneville</strain>
        <tissue evidence="13">Whole head</tissue>
    </source>
</reference>
<evidence type="ECO:0000256" key="9">
    <source>
        <dbReference type="SAM" id="Coils"/>
    </source>
</evidence>
<dbReference type="InterPro" id="IPR001199">
    <property type="entry name" value="Cyt_B5-like_heme/steroid-bd"/>
</dbReference>
<dbReference type="InterPro" id="IPR036249">
    <property type="entry name" value="Thioredoxin-like_sf"/>
</dbReference>
<feature type="region of interest" description="Disordered" evidence="10">
    <location>
        <begin position="203"/>
        <end position="246"/>
    </location>
</feature>
<dbReference type="PANTHER" id="PTHR43917:SF8">
    <property type="entry name" value="GH16740P-RELATED"/>
    <property type="match status" value="1"/>
</dbReference>
<dbReference type="InterPro" id="IPR004046">
    <property type="entry name" value="GST_C"/>
</dbReference>
<dbReference type="InterPro" id="IPR002110">
    <property type="entry name" value="Ankyrin_rpt"/>
</dbReference>
<feature type="repeat" description="ANK" evidence="8">
    <location>
        <begin position="1623"/>
        <end position="1655"/>
    </location>
</feature>
<dbReference type="PROSITE" id="PS50297">
    <property type="entry name" value="ANK_REP_REGION"/>
    <property type="match status" value="3"/>
</dbReference>
<evidence type="ECO:0000256" key="8">
    <source>
        <dbReference type="PROSITE-ProRule" id="PRU00023"/>
    </source>
</evidence>
<keyword evidence="14" id="KW-1185">Reference proteome</keyword>
<dbReference type="EMBL" id="JABDTM020027939">
    <property type="protein sequence ID" value="KAH0809748.1"/>
    <property type="molecule type" value="Genomic_DNA"/>
</dbReference>
<dbReference type="SFLD" id="SFLDS00019">
    <property type="entry name" value="Glutathione_Transferase_(cytos"/>
    <property type="match status" value="1"/>
</dbReference>
<keyword evidence="9" id="KW-0175">Coiled coil</keyword>
<dbReference type="Gene3D" id="1.20.1050.10">
    <property type="match status" value="1"/>
</dbReference>
<dbReference type="GO" id="GO:0005737">
    <property type="term" value="C:cytoplasm"/>
    <property type="evidence" value="ECO:0007669"/>
    <property type="project" value="UniProtKB-SubCell"/>
</dbReference>
<feature type="compositionally biased region" description="Polar residues" evidence="10">
    <location>
        <begin position="53"/>
        <end position="78"/>
    </location>
</feature>
<dbReference type="Pfam" id="PF13637">
    <property type="entry name" value="Ank_4"/>
    <property type="match status" value="1"/>
</dbReference>
<dbReference type="PROSITE" id="PS50405">
    <property type="entry name" value="GST_CTER"/>
    <property type="match status" value="1"/>
</dbReference>
<dbReference type="PROSITE" id="PS50088">
    <property type="entry name" value="ANK_REPEAT"/>
    <property type="match status" value="6"/>
</dbReference>
<dbReference type="PANTHER" id="PTHR43917">
    <property type="match status" value="1"/>
</dbReference>
<evidence type="ECO:0000256" key="10">
    <source>
        <dbReference type="SAM" id="MobiDB-lite"/>
    </source>
</evidence>
<dbReference type="SUPFAM" id="SSF52833">
    <property type="entry name" value="Thioredoxin-like"/>
    <property type="match status" value="1"/>
</dbReference>
<dbReference type="GO" id="GO:0006749">
    <property type="term" value="P:glutathione metabolic process"/>
    <property type="evidence" value="ECO:0007669"/>
    <property type="project" value="TreeGrafter"/>
</dbReference>
<dbReference type="InterPro" id="IPR036282">
    <property type="entry name" value="Glutathione-S-Trfase_C_sf"/>
</dbReference>
<gene>
    <name evidence="13" type="ORF">GEV33_013042</name>
</gene>
<proteinExistence type="inferred from homology"/>
<keyword evidence="5" id="KW-0963">Cytoplasm</keyword>
<feature type="repeat" description="ANK" evidence="8">
    <location>
        <begin position="1099"/>
        <end position="1131"/>
    </location>
</feature>
<dbReference type="Proteomes" id="UP000719412">
    <property type="component" value="Unassembled WGS sequence"/>
</dbReference>
<dbReference type="Gene3D" id="1.25.40.20">
    <property type="entry name" value="Ankyrin repeat-containing domain"/>
    <property type="match status" value="2"/>
</dbReference>
<dbReference type="InterPro" id="IPR010987">
    <property type="entry name" value="Glutathione-S-Trfase_C-like"/>
</dbReference>
<dbReference type="InterPro" id="IPR036770">
    <property type="entry name" value="Ankyrin_rpt-contain_sf"/>
</dbReference>
<feature type="domain" description="GST N-terminal" evidence="11">
    <location>
        <begin position="596"/>
        <end position="648"/>
    </location>
</feature>
<dbReference type="Pfam" id="PF00173">
    <property type="entry name" value="Cyt-b5"/>
    <property type="match status" value="1"/>
</dbReference>
<evidence type="ECO:0000256" key="3">
    <source>
        <dbReference type="ARBA" id="ARBA00011738"/>
    </source>
</evidence>
<dbReference type="CDD" id="cd03183">
    <property type="entry name" value="GST_C_Theta"/>
    <property type="match status" value="1"/>
</dbReference>
<dbReference type="InterPro" id="IPR040079">
    <property type="entry name" value="Glutathione_S-Trfase"/>
</dbReference>
<dbReference type="InterPro" id="IPR004045">
    <property type="entry name" value="Glutathione_S-Trfase_N"/>
</dbReference>
<dbReference type="SUPFAM" id="SSF47616">
    <property type="entry name" value="GST C-terminal domain-like"/>
    <property type="match status" value="1"/>
</dbReference>
<comment type="similarity">
    <text evidence="2">Belongs to the GST superfamily. Theta family.</text>
</comment>
<dbReference type="SMART" id="SM01117">
    <property type="entry name" value="Cyt-b5"/>
    <property type="match status" value="1"/>
</dbReference>
<dbReference type="SUPFAM" id="SSF55856">
    <property type="entry name" value="Cytochrome b5-like heme/steroid binding domain"/>
    <property type="match status" value="1"/>
</dbReference>
<feature type="region of interest" description="Disordered" evidence="10">
    <location>
        <begin position="130"/>
        <end position="190"/>
    </location>
</feature>
<feature type="compositionally biased region" description="Pro residues" evidence="10">
    <location>
        <begin position="130"/>
        <end position="144"/>
    </location>
</feature>
<dbReference type="SUPFAM" id="SSF48403">
    <property type="entry name" value="Ankyrin repeat"/>
    <property type="match status" value="2"/>
</dbReference>
<dbReference type="Pfam" id="PF00043">
    <property type="entry name" value="GST_C"/>
    <property type="match status" value="1"/>
</dbReference>
<dbReference type="PROSITE" id="PS50404">
    <property type="entry name" value="GST_NTER"/>
    <property type="match status" value="1"/>
</dbReference>
<evidence type="ECO:0000256" key="2">
    <source>
        <dbReference type="ARBA" id="ARBA00009899"/>
    </source>
</evidence>
<feature type="repeat" description="ANK" evidence="8">
    <location>
        <begin position="1132"/>
        <end position="1164"/>
    </location>
</feature>
<dbReference type="Pfam" id="PF12796">
    <property type="entry name" value="Ank_2"/>
    <property type="match status" value="2"/>
</dbReference>
<feature type="compositionally biased region" description="Basic and acidic residues" evidence="10">
    <location>
        <begin position="21"/>
        <end position="52"/>
    </location>
</feature>
<feature type="domain" description="GST C-terminal" evidence="12">
    <location>
        <begin position="654"/>
        <end position="793"/>
    </location>
</feature>
<evidence type="ECO:0000313" key="14">
    <source>
        <dbReference type="Proteomes" id="UP000719412"/>
    </source>
</evidence>
<comment type="subcellular location">
    <subcellularLocation>
        <location evidence="1">Cytoplasm</location>
    </subcellularLocation>
</comment>
<dbReference type="SMART" id="SM00248">
    <property type="entry name" value="ANK"/>
    <property type="match status" value="9"/>
</dbReference>
<dbReference type="InterPro" id="IPR036400">
    <property type="entry name" value="Cyt_B5-like_heme/steroid_sf"/>
</dbReference>
<feature type="repeat" description="ANK" evidence="8">
    <location>
        <begin position="1656"/>
        <end position="1687"/>
    </location>
</feature>
<comment type="subunit">
    <text evidence="3">Homodimer.</text>
</comment>
<feature type="repeat" description="ANK" evidence="8">
    <location>
        <begin position="1688"/>
        <end position="1720"/>
    </location>
</feature>
<evidence type="ECO:0000256" key="7">
    <source>
        <dbReference type="ARBA" id="ARBA00047960"/>
    </source>
</evidence>
<feature type="repeat" description="ANK" evidence="8">
    <location>
        <begin position="1165"/>
        <end position="1197"/>
    </location>
</feature>
<sequence length="2202" mass="251788">MGCEFLARNLKEPDPSQTLCKSKESFTARSDKAPLDPTPQKDDATVPHHEADNLTTTNSVIQSTFVDKTVPSNLSPKQQPFGHALPQMVPERRNSRELPAKVPVIYRSPPPRLIHQPEYGVPVHPPYSIPHPSFPHPHPLPYRPIPRGQSPSLPPPPYPLSLSPPRSVPRSPVRPIPIQRTSAAPPYSGIHFPFPRHLQASYSNGYHPPVTNPPIPNPNTSRVLPPQDYPERKKRKHPDNGSVIKDSPPVVAAIDLTVDQNQYGKVDKVPQQKHHKCHCECGKTYSSDPVTQEVIITVNGRNTTQVPSSYMRGKMVNGVLQFEQSESNSNGLKRHQPNVATNVESPVAKDNKTPETKLPQLFLIEDLLSKGVKFEKKSVQRREDNNNFVQKPKGEVRTTQPVSVRTESNRVIVSTKPAEKPVPKPQAKDYSVSNIIGNGVRRQSVDVDTISISSSGSESVRSPRPRSTTFDKQVPHGKLFYYKNNNSFIRYFDDTQKKLFINSITADGNELNHGAVEEKEIIELPKNTMFSSKDNLTVEEYVFEMTLVEKFIPKDFFLFYKFVTGYQICNNNLPVSFLTFLKVYNTNGLKVLLERIVIYTFKGVHLTDEFKTKFNRFQKVPFIHDREFKLSESVAIIRYLAREYNLDNKWYPKDSKKQAQVDEYLEWQHNNTRAFCALYFQKKWLFPLLTGEPPVPEQLQKFEDNMISTFNNIENIWLADTPFLSGSEVSVADIFAACEIEQPRIAGFEPRQGRPKLAAWLDRVRNEANPYYDEAHTILNKMAKKGGQAKLGVKWRIGDAIVLESTSVSQDKQVNLFTKDELKLYNGIDKPQLYLAILGKVFDVSTGASHYGNGATYNFFIGRDASRSFVTGKFDVNDVSDQVADLTAEELRSVNHWVQFYNKDYKRVGKLIGRYYGADGKLSRYGKEVKKLIKAAELSKDNEDLEKLKYPPCNVEWDAERGTRVWCTEKSGGISRDWVGVPRQLIPHKCREGVTMANEFYILRKFLPVRRHDKCDCILTDLLPLYEYDKPSTWSELVSLIARGDLAGLKTLMEESKKLRISDRYGNTPLHLSVIFKKMHIFDFLLTVKGVNLNAINGKGQCSIYLAVINNLEHAVVELIRKGAEIDMSNDSSCTPLHAAVTRFYPQIFKILLENGADLNYQNMLGKTAIYHACEYGRIDSIYMVLYYGADATITDLYRVLPITAAMQYFLNYNGDDPQSHLDCHEVLFNCTFGQNKVTVNLSILTVAMQINSPLFPEILKKVDEVKYGRYDLRDLCRCATGINLNYFKLFMRRFIHVVKEILHSPIDLHHQLTLETNVDGAIVKLMDFLTVVFEYRSFNFVRGWMNFGYLITKLLKLYKRGRLSYKILSQTIFFLYSYGVPCELRYVVTIYEHCGFCDIFKFALEMDIVSTSCFRPKTLMPYLICDIHLTLDKFLRQATWPCKRYVNALRFFSTPRVRNFFAPERRFHRKLNKLPQVPSLLELARDKARKYVIKEFQIRRTKDFYALIRRMPINEVYKKILTYERPLYNSSEDELHDIEWTGTDPDSFFEYNDPFALSPQISAVHDNDVKRLKLLLKSGKSVNINDNNGNTPIHVAVMKDKKKAFDFLIGLDEVRIDATNFDGVTPLMMALRCSNEYYALKLIRRGADVNIARHSGYTPLHYAVGNSVAVGQTLIEKGANINARSCLGETPLYLACERGDCDLIHLLLYYGADPTVPCEENILPFTLTMLKCPVEVQEILFEYTFDRDKVETRLYTIDVAMSSQSPLFYKIMEKTSEVLYDESDLKHLGDSLPGIKPNVFRAFTEQFEDVARDMFCVCNSLTDYIRFLGTFINEKPDFVEFFYMLCDSPLVKDAVQNYDPKVCLVHSLINRNLSLDTLTKLICSMLSCGVSIIANDLSMVYKYYGFCELFRIMLHMQIADYNCYMHDSNVEVFLMSMLIYDVTLDIDTFLGNPRQYISPNCYLQLCKFFSLSTLKKSLKLTEDKMKNSPQAYGTAFVPIILTRIVLLNIQMEKRKTSCIPPQLPPQLPLQIEAVYCGSTLPQDFGVIDCGSNVQNADGFLHVSDALATAKDPLADTKVEDPLLGINEDETILNPIKNEFQSGDPSRDSWTRALSPHDVKEIIHVDDPGRSESVSPTVCVSSLDHTYNINPDKLKQKYDSLKRNYKKLKVRCDNGEAKIKRLEIKVAFLKRIVKDYQTGARR</sequence>
<feature type="compositionally biased region" description="Low complexity" evidence="10">
    <location>
        <begin position="160"/>
        <end position="180"/>
    </location>
</feature>
<evidence type="ECO:0000256" key="1">
    <source>
        <dbReference type="ARBA" id="ARBA00004496"/>
    </source>
</evidence>
<evidence type="ECO:0000256" key="4">
    <source>
        <dbReference type="ARBA" id="ARBA00012452"/>
    </source>
</evidence>
<dbReference type="Gene3D" id="3.10.120.10">
    <property type="entry name" value="Cytochrome b5-like heme/steroid binding domain"/>
    <property type="match status" value="1"/>
</dbReference>
<dbReference type="Pfam" id="PF00023">
    <property type="entry name" value="Ank"/>
    <property type="match status" value="1"/>
</dbReference>
<dbReference type="Pfam" id="PF02798">
    <property type="entry name" value="GST_N"/>
    <property type="match status" value="1"/>
</dbReference>
<evidence type="ECO:0000256" key="5">
    <source>
        <dbReference type="ARBA" id="ARBA00022490"/>
    </source>
</evidence>
<dbReference type="FunFam" id="1.20.1050.10:FF:000008">
    <property type="entry name" value="Glutathione S-transferase theta-1"/>
    <property type="match status" value="1"/>
</dbReference>
<feature type="region of interest" description="Disordered" evidence="10">
    <location>
        <begin position="1"/>
        <end position="96"/>
    </location>
</feature>
<comment type="caution">
    <text evidence="13">The sequence shown here is derived from an EMBL/GenBank/DDBJ whole genome shotgun (WGS) entry which is preliminary data.</text>
</comment>
<dbReference type="InterPro" id="IPR040077">
    <property type="entry name" value="GST_C_Theta"/>
</dbReference>
<evidence type="ECO:0000313" key="13">
    <source>
        <dbReference type="EMBL" id="KAH0809748.1"/>
    </source>
</evidence>
<dbReference type="InterPro" id="IPR051369">
    <property type="entry name" value="GST_Theta"/>
</dbReference>
<dbReference type="EC" id="2.5.1.18" evidence="4"/>
<accession>A0A8J6H9K8</accession>
<organism evidence="13 14">
    <name type="scientific">Tenebrio molitor</name>
    <name type="common">Yellow mealworm beetle</name>
    <dbReference type="NCBI Taxonomy" id="7067"/>
    <lineage>
        <taxon>Eukaryota</taxon>
        <taxon>Metazoa</taxon>
        <taxon>Ecdysozoa</taxon>
        <taxon>Arthropoda</taxon>
        <taxon>Hexapoda</taxon>
        <taxon>Insecta</taxon>
        <taxon>Pterygota</taxon>
        <taxon>Neoptera</taxon>
        <taxon>Endopterygota</taxon>
        <taxon>Coleoptera</taxon>
        <taxon>Polyphaga</taxon>
        <taxon>Cucujiformia</taxon>
        <taxon>Tenebrionidae</taxon>
        <taxon>Tenebrio</taxon>
    </lineage>
</organism>
<reference evidence="13" key="1">
    <citation type="journal article" date="2020" name="J Insects Food Feed">
        <title>The yellow mealworm (Tenebrio molitor) genome: a resource for the emerging insects as food and feed industry.</title>
        <authorList>
            <person name="Eriksson T."/>
            <person name="Andere A."/>
            <person name="Kelstrup H."/>
            <person name="Emery V."/>
            <person name="Picard C."/>
        </authorList>
    </citation>
    <scope>NUCLEOTIDE SEQUENCE</scope>
    <source>
        <strain evidence="13">Stoneville</strain>
        <tissue evidence="13">Whole head</tissue>
    </source>
</reference>
<evidence type="ECO:0000259" key="11">
    <source>
        <dbReference type="PROSITE" id="PS50404"/>
    </source>
</evidence>
<keyword evidence="6" id="KW-0808">Transferase</keyword>
<dbReference type="Gene3D" id="3.40.30.10">
    <property type="entry name" value="Glutaredoxin"/>
    <property type="match status" value="1"/>
</dbReference>
<comment type="catalytic activity">
    <reaction evidence="7">
        <text>RX + glutathione = an S-substituted glutathione + a halide anion + H(+)</text>
        <dbReference type="Rhea" id="RHEA:16437"/>
        <dbReference type="ChEBI" id="CHEBI:15378"/>
        <dbReference type="ChEBI" id="CHEBI:16042"/>
        <dbReference type="ChEBI" id="CHEBI:17792"/>
        <dbReference type="ChEBI" id="CHEBI:57925"/>
        <dbReference type="ChEBI" id="CHEBI:90779"/>
        <dbReference type="EC" id="2.5.1.18"/>
    </reaction>
</comment>
<evidence type="ECO:0000259" key="12">
    <source>
        <dbReference type="PROSITE" id="PS50405"/>
    </source>
</evidence>
<feature type="coiled-coil region" evidence="9">
    <location>
        <begin position="2158"/>
        <end position="2192"/>
    </location>
</feature>
<dbReference type="GO" id="GO:0004364">
    <property type="term" value="F:glutathione transferase activity"/>
    <property type="evidence" value="ECO:0007669"/>
    <property type="project" value="UniProtKB-EC"/>
</dbReference>
<protein>
    <recommendedName>
        <fullName evidence="4">glutathione transferase</fullName>
        <ecNumber evidence="4">2.5.1.18</ecNumber>
    </recommendedName>
</protein>